<dbReference type="CDD" id="cd04704">
    <property type="entry name" value="PLA2_bee_venom_like"/>
    <property type="match status" value="1"/>
</dbReference>
<dbReference type="InterPro" id="IPR036444">
    <property type="entry name" value="PLipase_A2_dom_sf"/>
</dbReference>
<evidence type="ECO:0000313" key="17">
    <source>
        <dbReference type="RefSeq" id="XP_003747592.1"/>
    </source>
</evidence>
<feature type="signal peptide" evidence="14">
    <location>
        <begin position="1"/>
        <end position="22"/>
    </location>
</feature>
<evidence type="ECO:0000256" key="10">
    <source>
        <dbReference type="ARBA" id="ARBA00022963"/>
    </source>
</evidence>
<accession>A0AAJ6QXV0</accession>
<comment type="subcellular location">
    <subcellularLocation>
        <location evidence="3">Secreted</location>
    </subcellularLocation>
</comment>
<evidence type="ECO:0000256" key="9">
    <source>
        <dbReference type="ARBA" id="ARBA00022837"/>
    </source>
</evidence>
<dbReference type="GO" id="GO:0050482">
    <property type="term" value="P:arachidonate secretion"/>
    <property type="evidence" value="ECO:0007669"/>
    <property type="project" value="InterPro"/>
</dbReference>
<evidence type="ECO:0000259" key="15">
    <source>
        <dbReference type="Pfam" id="PF05826"/>
    </source>
</evidence>
<keyword evidence="16" id="KW-1185">Reference proteome</keyword>
<evidence type="ECO:0000256" key="11">
    <source>
        <dbReference type="ARBA" id="ARBA00023098"/>
    </source>
</evidence>
<dbReference type="Gene3D" id="1.20.90.10">
    <property type="entry name" value="Phospholipase A2 domain"/>
    <property type="match status" value="1"/>
</dbReference>
<keyword evidence="14" id="KW-0732">Signal</keyword>
<dbReference type="Pfam" id="PF05826">
    <property type="entry name" value="Phospholip_A2_2"/>
    <property type="match status" value="1"/>
</dbReference>
<dbReference type="KEGG" id="goe:100898289"/>
<feature type="domain" description="Phospholipase A2-like central" evidence="15">
    <location>
        <begin position="175"/>
        <end position="270"/>
    </location>
</feature>
<dbReference type="EC" id="3.1.1.4" evidence="4"/>
<evidence type="ECO:0000256" key="1">
    <source>
        <dbReference type="ARBA" id="ARBA00001604"/>
    </source>
</evidence>
<evidence type="ECO:0000256" key="5">
    <source>
        <dbReference type="ARBA" id="ARBA00021721"/>
    </source>
</evidence>
<evidence type="ECO:0000256" key="3">
    <source>
        <dbReference type="ARBA" id="ARBA00004613"/>
    </source>
</evidence>
<dbReference type="RefSeq" id="XP_003747592.1">
    <property type="nucleotide sequence ID" value="XM_003747544.2"/>
</dbReference>
<comment type="cofactor">
    <cofactor evidence="2">
        <name>Ca(2+)</name>
        <dbReference type="ChEBI" id="CHEBI:29108"/>
    </cofactor>
</comment>
<dbReference type="FunFam" id="1.20.90.10:FF:000002">
    <property type="entry name" value="Phospholipase A2 group III"/>
    <property type="match status" value="1"/>
</dbReference>
<evidence type="ECO:0000313" key="16">
    <source>
        <dbReference type="Proteomes" id="UP000694867"/>
    </source>
</evidence>
<organism evidence="16 17">
    <name type="scientific">Galendromus occidentalis</name>
    <name type="common">western predatory mite</name>
    <dbReference type="NCBI Taxonomy" id="34638"/>
    <lineage>
        <taxon>Eukaryota</taxon>
        <taxon>Metazoa</taxon>
        <taxon>Ecdysozoa</taxon>
        <taxon>Arthropoda</taxon>
        <taxon>Chelicerata</taxon>
        <taxon>Arachnida</taxon>
        <taxon>Acari</taxon>
        <taxon>Parasitiformes</taxon>
        <taxon>Mesostigmata</taxon>
        <taxon>Gamasina</taxon>
        <taxon>Phytoseioidea</taxon>
        <taxon>Phytoseiidae</taxon>
        <taxon>Typhlodrominae</taxon>
        <taxon>Galendromus</taxon>
    </lineage>
</organism>
<feature type="chain" id="PRO_5042612099" description="Phospholipase A2" evidence="14">
    <location>
        <begin position="23"/>
        <end position="337"/>
    </location>
</feature>
<sequence length="337" mass="37381">MANMETGVRLLLLGIVFSTSCAIDVLPIKNPLPKVDKSLQKITKPLANVGEQARQRVFGDMVERTFTDYYFGGHKYASVVTDNTTGEVLDCMVIGDREFIAYMVGDQCSKWSGPVLELVSDQPSIQFINVTTDLMDDYIAQCDGRKERNDTRPLFQKFMSGLKKGPKTILKHAVIFPGTKWCGAGNVARNYDDLGQMSGTDKCCRDHDHAVESLDRGEEKHGLKNDLLYTMTKCTDDETFNKCLFNDGSAHAGAVGTTYFNVLKTKCFDKRKKAKCTSKLVSGITPCTEYKYDENSPETWQVFDASAFVPNSSLPVQKLNEYLHSAPGLGDLLSVVA</sequence>
<protein>
    <recommendedName>
        <fullName evidence="5">Phospholipase A2</fullName>
        <ecNumber evidence="4">3.1.1.4</ecNumber>
    </recommendedName>
    <alternativeName>
        <fullName evidence="13">Phosphatidylcholine 2-acylhydrolase</fullName>
    </alternativeName>
</protein>
<dbReference type="GO" id="GO:0016042">
    <property type="term" value="P:lipid catabolic process"/>
    <property type="evidence" value="ECO:0007669"/>
    <property type="project" value="UniProtKB-KW"/>
</dbReference>
<dbReference type="PANTHER" id="PTHR12253">
    <property type="entry name" value="RH14732P"/>
    <property type="match status" value="1"/>
</dbReference>
<evidence type="ECO:0000256" key="4">
    <source>
        <dbReference type="ARBA" id="ARBA00013278"/>
    </source>
</evidence>
<dbReference type="SUPFAM" id="SSF48619">
    <property type="entry name" value="Phospholipase A2, PLA2"/>
    <property type="match status" value="1"/>
</dbReference>
<evidence type="ECO:0000256" key="12">
    <source>
        <dbReference type="ARBA" id="ARBA00023157"/>
    </source>
</evidence>
<evidence type="ECO:0000256" key="14">
    <source>
        <dbReference type="SAM" id="SignalP"/>
    </source>
</evidence>
<keyword evidence="7" id="KW-0479">Metal-binding</keyword>
<evidence type="ECO:0000256" key="6">
    <source>
        <dbReference type="ARBA" id="ARBA00022525"/>
    </source>
</evidence>
<dbReference type="GO" id="GO:0006644">
    <property type="term" value="P:phospholipid metabolic process"/>
    <property type="evidence" value="ECO:0007669"/>
    <property type="project" value="InterPro"/>
</dbReference>
<keyword evidence="12" id="KW-1015">Disulfide bond</keyword>
<comment type="catalytic activity">
    <reaction evidence="1">
        <text>a 1,2-diacyl-sn-glycero-3-phosphocholine + H2O = a 1-acyl-sn-glycero-3-phosphocholine + a fatty acid + H(+)</text>
        <dbReference type="Rhea" id="RHEA:15801"/>
        <dbReference type="ChEBI" id="CHEBI:15377"/>
        <dbReference type="ChEBI" id="CHEBI:15378"/>
        <dbReference type="ChEBI" id="CHEBI:28868"/>
        <dbReference type="ChEBI" id="CHEBI:57643"/>
        <dbReference type="ChEBI" id="CHEBI:58168"/>
        <dbReference type="EC" id="3.1.1.4"/>
    </reaction>
</comment>
<keyword evidence="11" id="KW-0443">Lipid metabolism</keyword>
<dbReference type="AlphaFoldDB" id="A0AAJ6QXV0"/>
<gene>
    <name evidence="17" type="primary">LOC100898289</name>
</gene>
<dbReference type="GeneID" id="100898289"/>
<name>A0AAJ6QXV0_9ACAR</name>
<reference evidence="17" key="1">
    <citation type="submission" date="2025-08" db="UniProtKB">
        <authorList>
            <consortium name="RefSeq"/>
        </authorList>
    </citation>
    <scope>IDENTIFICATION</scope>
</reference>
<keyword evidence="6" id="KW-0964">Secreted</keyword>
<keyword evidence="9" id="KW-0106">Calcium</keyword>
<dbReference type="GO" id="GO:0004623">
    <property type="term" value="F:phospholipase A2 activity"/>
    <property type="evidence" value="ECO:0007669"/>
    <property type="project" value="UniProtKB-EC"/>
</dbReference>
<keyword evidence="10" id="KW-0442">Lipid degradation</keyword>
<dbReference type="GO" id="GO:0005576">
    <property type="term" value="C:extracellular region"/>
    <property type="evidence" value="ECO:0007669"/>
    <property type="project" value="UniProtKB-SubCell"/>
</dbReference>
<keyword evidence="8" id="KW-0378">Hydrolase</keyword>
<proteinExistence type="predicted"/>
<dbReference type="InterPro" id="IPR016090">
    <property type="entry name" value="PLA2-like_dom"/>
</dbReference>
<dbReference type="GO" id="GO:0046872">
    <property type="term" value="F:metal ion binding"/>
    <property type="evidence" value="ECO:0007669"/>
    <property type="project" value="UniProtKB-KW"/>
</dbReference>
<evidence type="ECO:0000256" key="7">
    <source>
        <dbReference type="ARBA" id="ARBA00022723"/>
    </source>
</evidence>
<dbReference type="Proteomes" id="UP000694867">
    <property type="component" value="Unplaced"/>
</dbReference>
<evidence type="ECO:0000256" key="2">
    <source>
        <dbReference type="ARBA" id="ARBA00001913"/>
    </source>
</evidence>
<evidence type="ECO:0000256" key="8">
    <source>
        <dbReference type="ARBA" id="ARBA00022801"/>
    </source>
</evidence>
<evidence type="ECO:0000256" key="13">
    <source>
        <dbReference type="ARBA" id="ARBA00029903"/>
    </source>
</evidence>